<dbReference type="SUPFAM" id="SSF144122">
    <property type="entry name" value="Tim10-like"/>
    <property type="match status" value="1"/>
</dbReference>
<organism evidence="16 17">
    <name type="scientific">Emericellopsis cladophorae</name>
    <dbReference type="NCBI Taxonomy" id="2686198"/>
    <lineage>
        <taxon>Eukaryota</taxon>
        <taxon>Fungi</taxon>
        <taxon>Dikarya</taxon>
        <taxon>Ascomycota</taxon>
        <taxon>Pezizomycotina</taxon>
        <taxon>Sordariomycetes</taxon>
        <taxon>Hypocreomycetidae</taxon>
        <taxon>Hypocreales</taxon>
        <taxon>Bionectriaceae</taxon>
        <taxon>Emericellopsis</taxon>
    </lineage>
</organism>
<evidence type="ECO:0000256" key="10">
    <source>
        <dbReference type="ARBA" id="ARBA00023157"/>
    </source>
</evidence>
<dbReference type="GO" id="GO:0005743">
    <property type="term" value="C:mitochondrial inner membrane"/>
    <property type="evidence" value="ECO:0007669"/>
    <property type="project" value="UniProtKB-SubCell"/>
</dbReference>
<dbReference type="Proteomes" id="UP001055219">
    <property type="component" value="Unassembled WGS sequence"/>
</dbReference>
<comment type="subunit">
    <text evidence="13">Heterohexamer; composed of 3 copies of TIM8 and 3 copies of TIM13, named soluble 70 kDa complex. Associates with the TIM22 complex, whose core is composed of TIM22 and TIM54. Interacts with the transmembrane regions of multi-pass transmembrane proteins in transit.</text>
</comment>
<evidence type="ECO:0000313" key="17">
    <source>
        <dbReference type="Proteomes" id="UP001055219"/>
    </source>
</evidence>
<dbReference type="GO" id="GO:0042719">
    <property type="term" value="C:mitochondrial intermembrane space chaperone complex"/>
    <property type="evidence" value="ECO:0007669"/>
    <property type="project" value="UniProtKB-ARBA"/>
</dbReference>
<evidence type="ECO:0000256" key="8">
    <source>
        <dbReference type="ARBA" id="ARBA00023010"/>
    </source>
</evidence>
<keyword evidence="5 14" id="KW-0999">Mitochondrion inner membrane</keyword>
<gene>
    <name evidence="16" type="ORF">J7T54_001705</name>
</gene>
<keyword evidence="6" id="KW-0862">Zinc</keyword>
<reference evidence="16" key="1">
    <citation type="journal article" date="2021" name="J Fungi (Basel)">
        <title>Genomic and Metabolomic Analyses of the Marine Fungus Emericellopsis cladophorae: Insights into Saltwater Adaptability Mechanisms and Its Biosynthetic Potential.</title>
        <authorList>
            <person name="Goncalves M.F.M."/>
            <person name="Hilario S."/>
            <person name="Van de Peer Y."/>
            <person name="Esteves A.C."/>
            <person name="Alves A."/>
        </authorList>
    </citation>
    <scope>NUCLEOTIDE SEQUENCE</scope>
    <source>
        <strain evidence="16">MUM 19.33</strain>
    </source>
</reference>
<keyword evidence="4" id="KW-0479">Metal-binding</keyword>
<reference evidence="16" key="2">
    <citation type="submission" date="2022-07" db="EMBL/GenBank/DDBJ databases">
        <authorList>
            <person name="Goncalves M.F.M."/>
            <person name="Hilario S."/>
            <person name="Van De Peer Y."/>
            <person name="Esteves A.C."/>
            <person name="Alves A."/>
        </authorList>
    </citation>
    <scope>NUCLEOTIDE SEQUENCE</scope>
    <source>
        <strain evidence="16">MUM 19.33</strain>
    </source>
</reference>
<evidence type="ECO:0000256" key="3">
    <source>
        <dbReference type="ARBA" id="ARBA00022448"/>
    </source>
</evidence>
<dbReference type="Pfam" id="PF02953">
    <property type="entry name" value="zf-Tim10_DDP"/>
    <property type="match status" value="1"/>
</dbReference>
<evidence type="ECO:0000313" key="16">
    <source>
        <dbReference type="EMBL" id="KAI6783829.1"/>
    </source>
</evidence>
<evidence type="ECO:0000256" key="11">
    <source>
        <dbReference type="ARBA" id="ARBA00023186"/>
    </source>
</evidence>
<feature type="domain" description="Tim10-like" evidence="15">
    <location>
        <begin position="12"/>
        <end position="69"/>
    </location>
</feature>
<dbReference type="GO" id="GO:0015031">
    <property type="term" value="P:protein transport"/>
    <property type="evidence" value="ECO:0007669"/>
    <property type="project" value="UniProtKB-KW"/>
</dbReference>
<protein>
    <recommendedName>
        <fullName evidence="14">Mitochondrial import inner membrane translocase subunit</fullName>
    </recommendedName>
</protein>
<dbReference type="GO" id="GO:0045039">
    <property type="term" value="P:protein insertion into mitochondrial inner membrane"/>
    <property type="evidence" value="ECO:0007669"/>
    <property type="project" value="UniProtKB-ARBA"/>
</dbReference>
<keyword evidence="7 14" id="KW-0653">Protein transport</keyword>
<keyword evidence="17" id="KW-1185">Reference proteome</keyword>
<comment type="caution">
    <text evidence="16">The sequence shown here is derived from an EMBL/GenBank/DDBJ whole genome shotgun (WGS) entry which is preliminary data.</text>
</comment>
<dbReference type="InterPro" id="IPR004217">
    <property type="entry name" value="Tim10-like"/>
</dbReference>
<keyword evidence="11 14" id="KW-0143">Chaperone</keyword>
<keyword evidence="10 14" id="KW-1015">Disulfide bond</keyword>
<dbReference type="RefSeq" id="XP_051364685.1">
    <property type="nucleotide sequence ID" value="XM_051503729.1"/>
</dbReference>
<evidence type="ECO:0000256" key="5">
    <source>
        <dbReference type="ARBA" id="ARBA00022792"/>
    </source>
</evidence>
<dbReference type="OrthoDB" id="7813104at2759"/>
<comment type="similarity">
    <text evidence="2 14">Belongs to the small Tim family.</text>
</comment>
<dbReference type="EMBL" id="JAGIXG020000006">
    <property type="protein sequence ID" value="KAI6783829.1"/>
    <property type="molecule type" value="Genomic_DNA"/>
</dbReference>
<evidence type="ECO:0000256" key="14">
    <source>
        <dbReference type="RuleBase" id="RU367043"/>
    </source>
</evidence>
<accession>A0A9Q0BGY3</accession>
<dbReference type="Gene3D" id="1.10.287.810">
    <property type="entry name" value="Mitochondrial import inner membrane translocase subunit tim13 like domains"/>
    <property type="match status" value="1"/>
</dbReference>
<keyword evidence="3 14" id="KW-0813">Transport</keyword>
<comment type="subcellular location">
    <subcellularLocation>
        <location evidence="1 14">Mitochondrion inner membrane</location>
        <topology evidence="1 14">Peripheral membrane protein</topology>
        <orientation evidence="1 14">Intermembrane side</orientation>
    </subcellularLocation>
</comment>
<sequence>MDSASVKQAVMQQVSSEANMANVRLLIEENCFQKCVPKPGSSLSSSEQSCATSCMEKYMAAWNKVNSSYIDRLRQEQGVQM</sequence>
<comment type="domain">
    <text evidence="14">The twin CX3C motif contains 4 conserved Cys residues that form 2 disulfide bonds in the mitochondrial intermembrane space.</text>
</comment>
<keyword evidence="8 14" id="KW-0811">Translocation</keyword>
<proteinExistence type="inferred from homology"/>
<evidence type="ECO:0000256" key="9">
    <source>
        <dbReference type="ARBA" id="ARBA00023128"/>
    </source>
</evidence>
<evidence type="ECO:0000256" key="12">
    <source>
        <dbReference type="ARBA" id="ARBA00025151"/>
    </source>
</evidence>
<evidence type="ECO:0000256" key="6">
    <source>
        <dbReference type="ARBA" id="ARBA00022833"/>
    </source>
</evidence>
<dbReference type="InterPro" id="IPR035427">
    <property type="entry name" value="Tim10-like_dom_sf"/>
</dbReference>
<evidence type="ECO:0000259" key="15">
    <source>
        <dbReference type="Pfam" id="PF02953"/>
    </source>
</evidence>
<evidence type="ECO:0000256" key="1">
    <source>
        <dbReference type="ARBA" id="ARBA00004137"/>
    </source>
</evidence>
<keyword evidence="5 14" id="KW-0472">Membrane</keyword>
<evidence type="ECO:0000256" key="2">
    <source>
        <dbReference type="ARBA" id="ARBA00006720"/>
    </source>
</evidence>
<evidence type="ECO:0000256" key="13">
    <source>
        <dbReference type="ARBA" id="ARBA00025862"/>
    </source>
</evidence>
<comment type="function">
    <text evidence="12">Mitochondrial intermembrane chaperone that participates in the import and insertion of some multi-pass transmembrane proteins into the mitochondrial inner membrane. Also required for the transfer of beta-barrel precursors from the TOM complex to the sorting and assembly machinery (SAM complex) of the outer membrane. Acts as a chaperone-like protein that protects the hydrophobic precursors from aggregation and guide them through the mitochondrial intermembrane space. The TIM8-TIM13 complex is non essential and only mediates the import of few proteins, while the predominant TIM9-TIM10 70 kDa complex is crucial and mediates the import of much more proteins.</text>
</comment>
<dbReference type="AlphaFoldDB" id="A0A9Q0BGY3"/>
<evidence type="ECO:0000256" key="4">
    <source>
        <dbReference type="ARBA" id="ARBA00022723"/>
    </source>
</evidence>
<dbReference type="GeneID" id="75828222"/>
<keyword evidence="9 14" id="KW-0496">Mitochondrion</keyword>
<dbReference type="FunFam" id="1.10.287.810:FF:000001">
    <property type="entry name" value="mitochondrial import inner membrane translocase subunit TIM13"/>
    <property type="match status" value="1"/>
</dbReference>
<dbReference type="GO" id="GO:0046872">
    <property type="term" value="F:metal ion binding"/>
    <property type="evidence" value="ECO:0007669"/>
    <property type="project" value="UniProtKB-KW"/>
</dbReference>
<evidence type="ECO:0000256" key="7">
    <source>
        <dbReference type="ARBA" id="ARBA00022927"/>
    </source>
</evidence>
<name>A0A9Q0BGY3_9HYPO</name>